<accession>A0ABQ0C190</accession>
<evidence type="ECO:0000256" key="5">
    <source>
        <dbReference type="RuleBase" id="RU003679"/>
    </source>
</evidence>
<organism evidence="7 8">
    <name type="scientific">Blautia parvula</name>
    <dbReference type="NCBI Taxonomy" id="2877527"/>
    <lineage>
        <taxon>Bacteria</taxon>
        <taxon>Bacillati</taxon>
        <taxon>Bacillota</taxon>
        <taxon>Clostridia</taxon>
        <taxon>Lachnospirales</taxon>
        <taxon>Lachnospiraceae</taxon>
        <taxon>Blautia</taxon>
    </lineage>
</organism>
<dbReference type="Gene3D" id="3.20.20.80">
    <property type="entry name" value="Glycosidases"/>
    <property type="match status" value="1"/>
</dbReference>
<evidence type="ECO:0000313" key="8">
    <source>
        <dbReference type="Proteomes" id="UP001600941"/>
    </source>
</evidence>
<evidence type="ECO:0000256" key="4">
    <source>
        <dbReference type="RuleBase" id="RU000675"/>
    </source>
</evidence>
<name>A0ABQ0C190_9FIRM</name>
<dbReference type="RefSeq" id="WP_103731548.1">
    <property type="nucleotide sequence ID" value="NZ_AP031413.1"/>
</dbReference>
<evidence type="ECO:0000256" key="3">
    <source>
        <dbReference type="ARBA" id="ARBA00023295"/>
    </source>
</evidence>
<dbReference type="SUPFAM" id="SSF51445">
    <property type="entry name" value="(Trans)glycosidases"/>
    <property type="match status" value="1"/>
</dbReference>
<dbReference type="InterPro" id="IPR017853">
    <property type="entry name" value="GH"/>
</dbReference>
<evidence type="ECO:0000259" key="6">
    <source>
        <dbReference type="Pfam" id="PF01301"/>
    </source>
</evidence>
<dbReference type="PROSITE" id="PS01182">
    <property type="entry name" value="GLYCOSYL_HYDROL_F35"/>
    <property type="match status" value="1"/>
</dbReference>
<dbReference type="InterPro" id="IPR019801">
    <property type="entry name" value="Glyco_hydro_35_CS"/>
</dbReference>
<evidence type="ECO:0000256" key="2">
    <source>
        <dbReference type="ARBA" id="ARBA00022801"/>
    </source>
</evidence>
<sequence length="688" mass="79303">MRQYGYTEKYLTMDGLPWFPVMGEMHYSRYREDLWEESLRKMKAGGVTVLSTYVIWIHHEEEEDSFDFTGCRNLGRFIRICKKVGLSMFLRLGPWIHGEVRNGGFPDWLQQKEREGVILRSNDERYLRYVRRFWEKVYEQAEGYFHKDGGPIMGVQIENEYGHVGGLKGEAGETHMRTLTSLAKELGFIVPYYTATGWGGACIGDLLPVMGGYCEAPWDQRTTELEANANYVFSSERNDALIACDHHVGDQVTFDQTRFPFLTAELGGGLQVTKHRRPVAHGKDIGAMSLTKLGSGVALLGYYMYHGGSNPKGKLSTLQESRETGYLNDLPEVNYDFNAPVRQYGAISDSYREIKLLAYFLKDFGDDMAALETDILTRGVKPEDTKTLRLSSRHDDEHGYVFYNNYQRRRVMDAHQRTMLIGKCRQPVNFPPVDIGEGAFGFFPYRMRLGNAVLRSALATPLCCLHTKKEDIFVFYGEQEPEYQWEGEEQARVLSLSREQALNAWKVTLDQDYLILSENYVWEEDGVLKITGAEETEIRCFPEAEEGIPGFVKYRQEAEFTVYRRKAEYISPKIEVNLTAEDRENRVYDIQIVYGEREDRRKGRDTILYLEYAGESLEIYADGEKLNDHFYTGQKVPLSLGYFDFPKQLRVIVHSLFAEDDIFLEKCPVFIEDRACSLISVKAAEEFR</sequence>
<keyword evidence="3 4" id="KW-0326">Glycosidase</keyword>
<dbReference type="EC" id="3.2.1.23" evidence="4"/>
<comment type="similarity">
    <text evidence="1 5">Belongs to the glycosyl hydrolase 35 family.</text>
</comment>
<dbReference type="InterPro" id="IPR031330">
    <property type="entry name" value="Gly_Hdrlase_35_cat"/>
</dbReference>
<dbReference type="PANTHER" id="PTHR23421">
    <property type="entry name" value="BETA-GALACTOSIDASE RELATED"/>
    <property type="match status" value="1"/>
</dbReference>
<evidence type="ECO:0000256" key="1">
    <source>
        <dbReference type="ARBA" id="ARBA00009809"/>
    </source>
</evidence>
<feature type="domain" description="Glycoside hydrolase 35 catalytic" evidence="6">
    <location>
        <begin position="11"/>
        <end position="357"/>
    </location>
</feature>
<reference evidence="7 8" key="1">
    <citation type="submission" date="2024-04" db="EMBL/GenBank/DDBJ databases">
        <title>Defined microbial consortia suppress multidrug-resistant proinflammatory Enterobacteriaceae via ecological control.</title>
        <authorList>
            <person name="Furuichi M."/>
            <person name="Kawaguchi T."/>
            <person name="Pust M."/>
            <person name="Yasuma K."/>
            <person name="Plichta D."/>
            <person name="Hasegawa N."/>
            <person name="Ohya T."/>
            <person name="Bhattarai S."/>
            <person name="Sasajima S."/>
            <person name="Aoto Y."/>
            <person name="Tuganbaev T."/>
            <person name="Yaginuma M."/>
            <person name="Ueda M."/>
            <person name="Okahashi N."/>
            <person name="Amafuji K."/>
            <person name="Kiridooshi Y."/>
            <person name="Sugita K."/>
            <person name="Strazar M."/>
            <person name="Skelly A."/>
            <person name="Suda W."/>
            <person name="Hattori M."/>
            <person name="Nakamoto N."/>
            <person name="Caballero S."/>
            <person name="Norman J."/>
            <person name="Olle B."/>
            <person name="Tanoue T."/>
            <person name="Arita M."/>
            <person name="Bucci V."/>
            <person name="Atarashi K."/>
            <person name="Xavier R."/>
            <person name="Honda K."/>
        </authorList>
    </citation>
    <scope>NUCLEOTIDE SEQUENCE [LARGE SCALE GENOMIC DNA]</scope>
    <source>
        <strain evidence="8">k34-0107-D12</strain>
    </source>
</reference>
<dbReference type="EMBL" id="BAABZQ010000001">
    <property type="protein sequence ID" value="GAA6502553.1"/>
    <property type="molecule type" value="Genomic_DNA"/>
</dbReference>
<comment type="catalytic activity">
    <reaction evidence="4">
        <text>Hydrolysis of terminal non-reducing beta-D-galactose residues in beta-D-galactosides.</text>
        <dbReference type="EC" id="3.2.1.23"/>
    </reaction>
</comment>
<comment type="caution">
    <text evidence="7">The sequence shown here is derived from an EMBL/GenBank/DDBJ whole genome shotgun (WGS) entry which is preliminary data.</text>
</comment>
<dbReference type="PRINTS" id="PR00742">
    <property type="entry name" value="GLHYDRLASE35"/>
</dbReference>
<dbReference type="Pfam" id="PF01301">
    <property type="entry name" value="Glyco_hydro_35"/>
    <property type="match status" value="1"/>
</dbReference>
<dbReference type="InterPro" id="IPR001944">
    <property type="entry name" value="Glycoside_Hdrlase_35"/>
</dbReference>
<keyword evidence="2 4" id="KW-0378">Hydrolase</keyword>
<protein>
    <recommendedName>
        <fullName evidence="4">Beta-galactosidase</fullName>
        <ecNumber evidence="4">3.2.1.23</ecNumber>
    </recommendedName>
</protein>
<proteinExistence type="inferred from homology"/>
<keyword evidence="8" id="KW-1185">Reference proteome</keyword>
<dbReference type="Proteomes" id="UP001600941">
    <property type="component" value="Unassembled WGS sequence"/>
</dbReference>
<gene>
    <name evidence="7" type="ORF">K340107D12_53690</name>
</gene>
<evidence type="ECO:0000313" key="7">
    <source>
        <dbReference type="EMBL" id="GAA6502553.1"/>
    </source>
</evidence>